<feature type="region of interest" description="Disordered" evidence="8">
    <location>
        <begin position="1"/>
        <end position="25"/>
    </location>
</feature>
<feature type="transmembrane region" description="Helical" evidence="9">
    <location>
        <begin position="354"/>
        <end position="377"/>
    </location>
</feature>
<dbReference type="InterPro" id="IPR011701">
    <property type="entry name" value="MFS"/>
</dbReference>
<feature type="transmembrane region" description="Helical" evidence="9">
    <location>
        <begin position="194"/>
        <end position="213"/>
    </location>
</feature>
<feature type="transmembrane region" description="Helical" evidence="9">
    <location>
        <begin position="323"/>
        <end position="342"/>
    </location>
</feature>
<keyword evidence="3" id="KW-0813">Transport</keyword>
<evidence type="ECO:0000256" key="4">
    <source>
        <dbReference type="ARBA" id="ARBA00022692"/>
    </source>
</evidence>
<keyword evidence="6" id="KW-0406">Ion transport</keyword>
<evidence type="ECO:0000256" key="3">
    <source>
        <dbReference type="ARBA" id="ARBA00022448"/>
    </source>
</evidence>
<feature type="transmembrane region" description="Helical" evidence="9">
    <location>
        <begin position="162"/>
        <end position="182"/>
    </location>
</feature>
<dbReference type="Proteomes" id="UP001218218">
    <property type="component" value="Unassembled WGS sequence"/>
</dbReference>
<feature type="transmembrane region" description="Helical" evidence="9">
    <location>
        <begin position="101"/>
        <end position="121"/>
    </location>
</feature>
<evidence type="ECO:0000256" key="9">
    <source>
        <dbReference type="SAM" id="Phobius"/>
    </source>
</evidence>
<dbReference type="PROSITE" id="PS50850">
    <property type="entry name" value="MFS"/>
    <property type="match status" value="1"/>
</dbReference>
<feature type="transmembrane region" description="Helical" evidence="9">
    <location>
        <begin position="397"/>
        <end position="416"/>
    </location>
</feature>
<feature type="compositionally biased region" description="Polar residues" evidence="8">
    <location>
        <begin position="1"/>
        <end position="11"/>
    </location>
</feature>
<comment type="caution">
    <text evidence="11">The sequence shown here is derived from an EMBL/GenBank/DDBJ whole genome shotgun (WGS) entry which is preliminary data.</text>
</comment>
<feature type="transmembrane region" description="Helical" evidence="9">
    <location>
        <begin position="581"/>
        <end position="604"/>
    </location>
</feature>
<dbReference type="InterPro" id="IPR036259">
    <property type="entry name" value="MFS_trans_sf"/>
</dbReference>
<dbReference type="SUPFAM" id="SSF103473">
    <property type="entry name" value="MFS general substrate transporter"/>
    <property type="match status" value="1"/>
</dbReference>
<keyword evidence="7 9" id="KW-0472">Membrane</keyword>
<dbReference type="GO" id="GO:0005886">
    <property type="term" value="C:plasma membrane"/>
    <property type="evidence" value="ECO:0007669"/>
    <property type="project" value="TreeGrafter"/>
</dbReference>
<keyword evidence="12" id="KW-1185">Reference proteome</keyword>
<keyword evidence="4 9" id="KW-0812">Transmembrane</keyword>
<evidence type="ECO:0000256" key="6">
    <source>
        <dbReference type="ARBA" id="ARBA00023065"/>
    </source>
</evidence>
<feature type="transmembrane region" description="Helical" evidence="9">
    <location>
        <begin position="133"/>
        <end position="156"/>
    </location>
</feature>
<evidence type="ECO:0000259" key="10">
    <source>
        <dbReference type="PROSITE" id="PS50850"/>
    </source>
</evidence>
<feature type="domain" description="Major facilitator superfamily (MFS) profile" evidence="10">
    <location>
        <begin position="68"/>
        <end position="568"/>
    </location>
</feature>
<feature type="transmembrane region" description="Helical" evidence="9">
    <location>
        <begin position="53"/>
        <end position="81"/>
    </location>
</feature>
<sequence length="641" mass="69334">MSTDLHLQRSATGEKKSTSDNITPTLDKDAENGLVVDQDNGTRLFMRIYRIKFIVDVVFSGGWKIWMLYGSLAIISFVYALSQSTTYTYEAYAASSFESHALIGTIGVIVSIIGGVGRPFIAKISDVSSRPVALLLSVVLYAIGYTIVAASTTIGAVAGGEVIYGIGNTGIDLVTGIILADITSLQWRGLIQGLFSMPFVITAFVAGKISTGISANTLNGWRWGYGMFVILLPITIAPALVVLFWGDKKAKKLGALSLASSSYVRRNQLAGQKVDQSFIQLGIHYWRLIDAFGLLLLGTGFTLILLPFTLYTNADNGWKNPSLIAMFVVGGILLIAFGTWEFKGASHPIMPRRVLNKTFLCCIAIDFMYYLSGYVTLTYFSSYVYVVKDWSLENYTYFNNILTVGLCTFSVLGGVIQRVTHRYKYLQLAGLGIRIMCAFSVPPPVDRSQILRLSSGQGLVFLAANGNKSDAVLVMSQVLTSLGGSFSVIGSQVATQASVPHQDMALAISLLSLWTSVGGGIGSAIAAAIWNAKLPANLDKYLGDQLNSTEIADIYGSIIVARLAEPRDLVIRAYDDTAYQLFLPALCLSVVPLIAGCLTTNFYLGTTHNAIEAKEIRLRHGSETDEKAIERKAAEADKSAA</sequence>
<dbReference type="EMBL" id="JARIHO010000012">
    <property type="protein sequence ID" value="KAJ7352630.1"/>
    <property type="molecule type" value="Genomic_DNA"/>
</dbReference>
<reference evidence="11" key="1">
    <citation type="submission" date="2023-03" db="EMBL/GenBank/DDBJ databases">
        <title>Massive genome expansion in bonnet fungi (Mycena s.s.) driven by repeated elements and novel gene families across ecological guilds.</title>
        <authorList>
            <consortium name="Lawrence Berkeley National Laboratory"/>
            <person name="Harder C.B."/>
            <person name="Miyauchi S."/>
            <person name="Viragh M."/>
            <person name="Kuo A."/>
            <person name="Thoen E."/>
            <person name="Andreopoulos B."/>
            <person name="Lu D."/>
            <person name="Skrede I."/>
            <person name="Drula E."/>
            <person name="Henrissat B."/>
            <person name="Morin E."/>
            <person name="Kohler A."/>
            <person name="Barry K."/>
            <person name="LaButti K."/>
            <person name="Morin E."/>
            <person name="Salamov A."/>
            <person name="Lipzen A."/>
            <person name="Mereny Z."/>
            <person name="Hegedus B."/>
            <person name="Baldrian P."/>
            <person name="Stursova M."/>
            <person name="Weitz H."/>
            <person name="Taylor A."/>
            <person name="Grigoriev I.V."/>
            <person name="Nagy L.G."/>
            <person name="Martin F."/>
            <person name="Kauserud H."/>
        </authorList>
    </citation>
    <scope>NUCLEOTIDE SEQUENCE</scope>
    <source>
        <strain evidence="11">CBHHK002</strain>
    </source>
</reference>
<evidence type="ECO:0000256" key="7">
    <source>
        <dbReference type="ARBA" id="ARBA00023136"/>
    </source>
</evidence>
<accession>A0AAD7A9H1</accession>
<keyword evidence="5 9" id="KW-1133">Transmembrane helix</keyword>
<dbReference type="PANTHER" id="PTHR23501:SF58">
    <property type="entry name" value="LOW AFFINITY HEME TRANSPORTER STR3"/>
    <property type="match status" value="1"/>
</dbReference>
<comment type="subcellular location">
    <subcellularLocation>
        <location evidence="1">Membrane</location>
        <topology evidence="1">Multi-pass membrane protein</topology>
    </subcellularLocation>
</comment>
<dbReference type="InterPro" id="IPR020846">
    <property type="entry name" value="MFS_dom"/>
</dbReference>
<evidence type="ECO:0000256" key="1">
    <source>
        <dbReference type="ARBA" id="ARBA00004141"/>
    </source>
</evidence>
<evidence type="ECO:0000256" key="2">
    <source>
        <dbReference type="ARBA" id="ARBA00008335"/>
    </source>
</evidence>
<organism evidence="11 12">
    <name type="scientific">Mycena albidolilacea</name>
    <dbReference type="NCBI Taxonomy" id="1033008"/>
    <lineage>
        <taxon>Eukaryota</taxon>
        <taxon>Fungi</taxon>
        <taxon>Dikarya</taxon>
        <taxon>Basidiomycota</taxon>
        <taxon>Agaricomycotina</taxon>
        <taxon>Agaricomycetes</taxon>
        <taxon>Agaricomycetidae</taxon>
        <taxon>Agaricales</taxon>
        <taxon>Marasmiineae</taxon>
        <taxon>Mycenaceae</taxon>
        <taxon>Mycena</taxon>
    </lineage>
</organism>
<name>A0AAD7A9H1_9AGAR</name>
<dbReference type="Pfam" id="PF07690">
    <property type="entry name" value="MFS_1"/>
    <property type="match status" value="1"/>
</dbReference>
<comment type="similarity">
    <text evidence="2">Belongs to the major facilitator superfamily.</text>
</comment>
<evidence type="ECO:0000313" key="11">
    <source>
        <dbReference type="EMBL" id="KAJ7352630.1"/>
    </source>
</evidence>
<dbReference type="Gene3D" id="1.20.1250.20">
    <property type="entry name" value="MFS general substrate transporter like domains"/>
    <property type="match status" value="2"/>
</dbReference>
<gene>
    <name evidence="11" type="ORF">DFH08DRAFT_934947</name>
</gene>
<evidence type="ECO:0000256" key="8">
    <source>
        <dbReference type="SAM" id="MobiDB-lite"/>
    </source>
</evidence>
<evidence type="ECO:0000313" key="12">
    <source>
        <dbReference type="Proteomes" id="UP001218218"/>
    </source>
</evidence>
<feature type="transmembrane region" description="Helical" evidence="9">
    <location>
        <begin position="288"/>
        <end position="311"/>
    </location>
</feature>
<dbReference type="GO" id="GO:0006811">
    <property type="term" value="P:monoatomic ion transport"/>
    <property type="evidence" value="ECO:0007669"/>
    <property type="project" value="UniProtKB-KW"/>
</dbReference>
<evidence type="ECO:0000256" key="5">
    <source>
        <dbReference type="ARBA" id="ARBA00022989"/>
    </source>
</evidence>
<protein>
    <submittedName>
        <fullName evidence="11">Major facilitator superfamily domain-containing protein</fullName>
    </submittedName>
</protein>
<dbReference type="AlphaFoldDB" id="A0AAD7A9H1"/>
<feature type="transmembrane region" description="Helical" evidence="9">
    <location>
        <begin position="225"/>
        <end position="246"/>
    </location>
</feature>
<dbReference type="GO" id="GO:0022857">
    <property type="term" value="F:transmembrane transporter activity"/>
    <property type="evidence" value="ECO:0007669"/>
    <property type="project" value="InterPro"/>
</dbReference>
<feature type="transmembrane region" description="Helical" evidence="9">
    <location>
        <begin position="506"/>
        <end position="530"/>
    </location>
</feature>
<proteinExistence type="inferred from homology"/>
<dbReference type="PANTHER" id="PTHR23501">
    <property type="entry name" value="MAJOR FACILITATOR SUPERFAMILY"/>
    <property type="match status" value="1"/>
</dbReference>
<dbReference type="FunFam" id="1.20.1250.20:FF:000197">
    <property type="entry name" value="Siderophore iron transporter 1"/>
    <property type="match status" value="1"/>
</dbReference>